<sequence length="175" mass="21093">MTSKGFSTNYNKIIAFIMIILIILLSFKVYWHLKLRDFTYLMDNENLSAQEEVKIYRYGSYPFKTYEVKVYDKEDIQKLIDLIQSIKVRRYYIGDGELYYEGHIDYISFNNGKRIVSMRIIGNKFIKVRRFPKDFEYEYDLHRISGDIDMSIIDRIVEKGSLEHMKKNLKDDYID</sequence>
<dbReference type="STRING" id="36842.SAMN02194393_03272"/>
<evidence type="ECO:0000256" key="1">
    <source>
        <dbReference type="SAM" id="Phobius"/>
    </source>
</evidence>
<dbReference type="RefSeq" id="WP_079493049.1">
    <property type="nucleotide sequence ID" value="NZ_FUZT01000008.1"/>
</dbReference>
<keyword evidence="1" id="KW-0812">Transmembrane</keyword>
<protein>
    <submittedName>
        <fullName evidence="2">Uncharacterized protein</fullName>
    </submittedName>
</protein>
<keyword evidence="3" id="KW-1185">Reference proteome</keyword>
<accession>A0A1T5LTI2</accession>
<dbReference type="Proteomes" id="UP000190285">
    <property type="component" value="Unassembled WGS sequence"/>
</dbReference>
<name>A0A1T5LTI2_9FIRM</name>
<keyword evidence="1" id="KW-1133">Transmembrane helix</keyword>
<feature type="transmembrane region" description="Helical" evidence="1">
    <location>
        <begin position="13"/>
        <end position="31"/>
    </location>
</feature>
<proteinExistence type="predicted"/>
<keyword evidence="1" id="KW-0472">Membrane</keyword>
<evidence type="ECO:0000313" key="2">
    <source>
        <dbReference type="EMBL" id="SKC79250.1"/>
    </source>
</evidence>
<organism evidence="2 3">
    <name type="scientific">Maledivibacter halophilus</name>
    <dbReference type="NCBI Taxonomy" id="36842"/>
    <lineage>
        <taxon>Bacteria</taxon>
        <taxon>Bacillati</taxon>
        <taxon>Bacillota</taxon>
        <taxon>Clostridia</taxon>
        <taxon>Peptostreptococcales</taxon>
        <taxon>Caminicellaceae</taxon>
        <taxon>Maledivibacter</taxon>
    </lineage>
</organism>
<reference evidence="2 3" key="1">
    <citation type="submission" date="2017-02" db="EMBL/GenBank/DDBJ databases">
        <authorList>
            <person name="Peterson S.W."/>
        </authorList>
    </citation>
    <scope>NUCLEOTIDE SEQUENCE [LARGE SCALE GENOMIC DNA]</scope>
    <source>
        <strain evidence="2 3">M1</strain>
    </source>
</reference>
<gene>
    <name evidence="2" type="ORF">SAMN02194393_03272</name>
</gene>
<evidence type="ECO:0000313" key="3">
    <source>
        <dbReference type="Proteomes" id="UP000190285"/>
    </source>
</evidence>
<dbReference type="EMBL" id="FUZT01000008">
    <property type="protein sequence ID" value="SKC79250.1"/>
    <property type="molecule type" value="Genomic_DNA"/>
</dbReference>
<dbReference type="AlphaFoldDB" id="A0A1T5LTI2"/>